<dbReference type="Gene3D" id="2.40.10.10">
    <property type="entry name" value="Trypsin-like serine proteases"/>
    <property type="match status" value="1"/>
</dbReference>
<keyword evidence="5" id="KW-0472">Membrane</keyword>
<evidence type="ECO:0000313" key="8">
    <source>
        <dbReference type="EMBL" id="NLS13294.1"/>
    </source>
</evidence>
<feature type="signal peptide" evidence="6">
    <location>
        <begin position="1"/>
        <end position="32"/>
    </location>
</feature>
<dbReference type="GO" id="GO:0004252">
    <property type="term" value="F:serine-type endopeptidase activity"/>
    <property type="evidence" value="ECO:0007669"/>
    <property type="project" value="InterPro"/>
</dbReference>
<dbReference type="EMBL" id="JABAIK010000009">
    <property type="protein sequence ID" value="NLS13294.1"/>
    <property type="molecule type" value="Genomic_DNA"/>
</dbReference>
<keyword evidence="3" id="KW-0378">Hydrolase</keyword>
<dbReference type="Proteomes" id="UP000535589">
    <property type="component" value="Unassembled WGS sequence"/>
</dbReference>
<evidence type="ECO:0000256" key="2">
    <source>
        <dbReference type="ARBA" id="ARBA00023157"/>
    </source>
</evidence>
<comment type="similarity">
    <text evidence="1">Belongs to the peptidase S1 family.</text>
</comment>
<dbReference type="CDD" id="cd00190">
    <property type="entry name" value="Tryp_SPc"/>
    <property type="match status" value="1"/>
</dbReference>
<evidence type="ECO:0000256" key="5">
    <source>
        <dbReference type="SAM" id="Phobius"/>
    </source>
</evidence>
<dbReference type="InterPro" id="IPR043504">
    <property type="entry name" value="Peptidase_S1_PA_chymotrypsin"/>
</dbReference>
<evidence type="ECO:0000256" key="4">
    <source>
        <dbReference type="SAM" id="MobiDB-lite"/>
    </source>
</evidence>
<evidence type="ECO:0000256" key="3">
    <source>
        <dbReference type="RuleBase" id="RU363034"/>
    </source>
</evidence>
<dbReference type="InterPro" id="IPR001314">
    <property type="entry name" value="Peptidase_S1A"/>
</dbReference>
<dbReference type="AlphaFoldDB" id="A0A7X8TR95"/>
<dbReference type="PRINTS" id="PR00722">
    <property type="entry name" value="CHYMOTRYPSIN"/>
</dbReference>
<dbReference type="InterPro" id="IPR018114">
    <property type="entry name" value="TRYPSIN_HIS"/>
</dbReference>
<dbReference type="GO" id="GO:0006508">
    <property type="term" value="P:proteolysis"/>
    <property type="evidence" value="ECO:0007669"/>
    <property type="project" value="UniProtKB-KW"/>
</dbReference>
<organism evidence="8 9">
    <name type="scientific">Vibrio agarilyticus</name>
    <dbReference type="NCBI Taxonomy" id="2726741"/>
    <lineage>
        <taxon>Bacteria</taxon>
        <taxon>Pseudomonadati</taxon>
        <taxon>Pseudomonadota</taxon>
        <taxon>Gammaproteobacteria</taxon>
        <taxon>Vibrionales</taxon>
        <taxon>Vibrionaceae</taxon>
        <taxon>Vibrio</taxon>
    </lineage>
</organism>
<protein>
    <submittedName>
        <fullName evidence="8">Trypsin-like serine protease</fullName>
    </submittedName>
</protein>
<dbReference type="PROSITE" id="PS50240">
    <property type="entry name" value="TRYPSIN_DOM"/>
    <property type="match status" value="1"/>
</dbReference>
<dbReference type="InterPro" id="IPR050430">
    <property type="entry name" value="Peptidase_S1"/>
</dbReference>
<dbReference type="PROSITE" id="PS00135">
    <property type="entry name" value="TRYPSIN_SER"/>
    <property type="match status" value="1"/>
</dbReference>
<feature type="region of interest" description="Disordered" evidence="4">
    <location>
        <begin position="334"/>
        <end position="353"/>
    </location>
</feature>
<feature type="domain" description="Peptidase S1" evidence="7">
    <location>
        <begin position="55"/>
        <end position="311"/>
    </location>
</feature>
<accession>A0A7X8TR95</accession>
<dbReference type="InterPro" id="IPR009003">
    <property type="entry name" value="Peptidase_S1_PA"/>
</dbReference>
<evidence type="ECO:0000256" key="1">
    <source>
        <dbReference type="ARBA" id="ARBA00007664"/>
    </source>
</evidence>
<feature type="chain" id="PRO_5030512875" evidence="6">
    <location>
        <begin position="33"/>
        <end position="376"/>
    </location>
</feature>
<name>A0A7X8TR95_9VIBR</name>
<dbReference type="SMART" id="SM00020">
    <property type="entry name" value="Tryp_SPc"/>
    <property type="match status" value="1"/>
</dbReference>
<reference evidence="8 9" key="1">
    <citation type="submission" date="2020-04" db="EMBL/GenBank/DDBJ databases">
        <title>Vibrio sp. SM6, a novel species isolated from seawater.</title>
        <authorList>
            <person name="Wang X."/>
        </authorList>
    </citation>
    <scope>NUCLEOTIDE SEQUENCE [LARGE SCALE GENOMIC DNA]</scope>
    <source>
        <strain evidence="8 9">SM6</strain>
    </source>
</reference>
<keyword evidence="5" id="KW-0812">Transmembrane</keyword>
<dbReference type="InterPro" id="IPR001254">
    <property type="entry name" value="Trypsin_dom"/>
</dbReference>
<dbReference type="PROSITE" id="PS00134">
    <property type="entry name" value="TRYPSIN_HIS"/>
    <property type="match status" value="1"/>
</dbReference>
<keyword evidence="9" id="KW-1185">Reference proteome</keyword>
<keyword evidence="3 8" id="KW-0645">Protease</keyword>
<gene>
    <name evidence="8" type="ORF">HGP28_10365</name>
</gene>
<keyword evidence="5" id="KW-1133">Transmembrane helix</keyword>
<dbReference type="RefSeq" id="WP_168836391.1">
    <property type="nucleotide sequence ID" value="NZ_JABAIK010000009.1"/>
</dbReference>
<evidence type="ECO:0000259" key="7">
    <source>
        <dbReference type="PROSITE" id="PS50240"/>
    </source>
</evidence>
<dbReference type="PANTHER" id="PTHR24276:SF98">
    <property type="entry name" value="FI18310P1-RELATED"/>
    <property type="match status" value="1"/>
</dbReference>
<dbReference type="Pfam" id="PF00089">
    <property type="entry name" value="Trypsin"/>
    <property type="match status" value="1"/>
</dbReference>
<dbReference type="SUPFAM" id="SSF50494">
    <property type="entry name" value="Trypsin-like serine proteases"/>
    <property type="match status" value="1"/>
</dbReference>
<dbReference type="InterPro" id="IPR033116">
    <property type="entry name" value="TRYPSIN_SER"/>
</dbReference>
<keyword evidence="3" id="KW-0720">Serine protease</keyword>
<evidence type="ECO:0000313" key="9">
    <source>
        <dbReference type="Proteomes" id="UP000535589"/>
    </source>
</evidence>
<feature type="transmembrane region" description="Helical" evidence="5">
    <location>
        <begin position="351"/>
        <end position="370"/>
    </location>
</feature>
<sequence>MTLFPLSRVHVSRFSILGTTLASLFLAQPAMAALSVATADSNDETQEIAAVSPRIVNGNVVSAQAYPSFASLFYDTLEYTGAFTQTPFCGAAILDPSHVVTAAHCIEGDISVQMYVTVVPQLENERDYPFGNVQRHRVSAIYYPDTFINSGTFLFPDDIAILKLDTPMNIDAVNDVAMLSSDESYRRTNAVFNALGHGNTRSGSDTSSRLLATSLSYATNSVCANVFLNGFRLTGKQICFDGDFSSFTQLKNSTCQGDSGGPVYWQTEFGQQILVGLTSFGPNQCGDPDLPITSVFTELQDYRSWIANVLAGSEAAKVTITNAQRDEFYASGGTSVSNGDNSASIPTASGGSSGGGIGLGSAVLAALLFWRRRAAR</sequence>
<keyword evidence="6" id="KW-0732">Signal</keyword>
<comment type="caution">
    <text evidence="8">The sequence shown here is derived from an EMBL/GenBank/DDBJ whole genome shotgun (WGS) entry which is preliminary data.</text>
</comment>
<keyword evidence="2" id="KW-1015">Disulfide bond</keyword>
<evidence type="ECO:0000256" key="6">
    <source>
        <dbReference type="SAM" id="SignalP"/>
    </source>
</evidence>
<proteinExistence type="inferred from homology"/>
<dbReference type="PANTHER" id="PTHR24276">
    <property type="entry name" value="POLYSERASE-RELATED"/>
    <property type="match status" value="1"/>
</dbReference>
<feature type="compositionally biased region" description="Polar residues" evidence="4">
    <location>
        <begin position="334"/>
        <end position="347"/>
    </location>
</feature>